<reference evidence="12 13" key="1">
    <citation type="submission" date="2018-10" db="EMBL/GenBank/DDBJ databases">
        <title>Isolation from soil.</title>
        <authorList>
            <person name="Hu J."/>
        </authorList>
    </citation>
    <scope>NUCLEOTIDE SEQUENCE [LARGE SCALE GENOMIC DNA]</scope>
    <source>
        <strain evidence="12 13">NEAU-Ht49</strain>
    </source>
</reference>
<feature type="region of interest" description="Disordered" evidence="9">
    <location>
        <begin position="1"/>
        <end position="35"/>
    </location>
</feature>
<dbReference type="InterPro" id="IPR036890">
    <property type="entry name" value="HATPase_C_sf"/>
</dbReference>
<dbReference type="GO" id="GO:0046983">
    <property type="term" value="F:protein dimerization activity"/>
    <property type="evidence" value="ECO:0007669"/>
    <property type="project" value="InterPro"/>
</dbReference>
<dbReference type="Proteomes" id="UP000282674">
    <property type="component" value="Unassembled WGS sequence"/>
</dbReference>
<proteinExistence type="predicted"/>
<dbReference type="EMBL" id="RFFG01000055">
    <property type="protein sequence ID" value="RMI40346.1"/>
    <property type="molecule type" value="Genomic_DNA"/>
</dbReference>
<feature type="domain" description="Signal transduction histidine kinase subgroup 3 dimerisation and phosphoacceptor" evidence="11">
    <location>
        <begin position="206"/>
        <end position="271"/>
    </location>
</feature>
<dbReference type="PANTHER" id="PTHR24421">
    <property type="entry name" value="NITRATE/NITRITE SENSOR PROTEIN NARX-RELATED"/>
    <property type="match status" value="1"/>
</dbReference>
<evidence type="ECO:0000256" key="10">
    <source>
        <dbReference type="SAM" id="Phobius"/>
    </source>
</evidence>
<keyword evidence="6 12" id="KW-0418">Kinase</keyword>
<keyword evidence="7" id="KW-0067">ATP-binding</keyword>
<dbReference type="SUPFAM" id="SSF55874">
    <property type="entry name" value="ATPase domain of HSP90 chaperone/DNA topoisomerase II/histidine kinase"/>
    <property type="match status" value="1"/>
</dbReference>
<dbReference type="CDD" id="cd16917">
    <property type="entry name" value="HATPase_UhpB-NarQ-NarX-like"/>
    <property type="match status" value="1"/>
</dbReference>
<evidence type="ECO:0000256" key="7">
    <source>
        <dbReference type="ARBA" id="ARBA00022840"/>
    </source>
</evidence>
<name>A0A3M2LTB7_9ACTN</name>
<keyword evidence="10" id="KW-0472">Membrane</keyword>
<keyword evidence="3" id="KW-0597">Phosphoprotein</keyword>
<keyword evidence="5" id="KW-0547">Nucleotide-binding</keyword>
<dbReference type="GO" id="GO:0000155">
    <property type="term" value="F:phosphorelay sensor kinase activity"/>
    <property type="evidence" value="ECO:0007669"/>
    <property type="project" value="InterPro"/>
</dbReference>
<dbReference type="RefSeq" id="WP_122197214.1">
    <property type="nucleotide sequence ID" value="NZ_JBHSKC010000021.1"/>
</dbReference>
<evidence type="ECO:0000256" key="9">
    <source>
        <dbReference type="SAM" id="MobiDB-lite"/>
    </source>
</evidence>
<dbReference type="EC" id="2.7.13.3" evidence="2"/>
<evidence type="ECO:0000256" key="8">
    <source>
        <dbReference type="ARBA" id="ARBA00023012"/>
    </source>
</evidence>
<keyword evidence="10" id="KW-1133">Transmembrane helix</keyword>
<feature type="transmembrane region" description="Helical" evidence="10">
    <location>
        <begin position="151"/>
        <end position="173"/>
    </location>
</feature>
<keyword evidence="4" id="KW-0808">Transferase</keyword>
<dbReference type="InterPro" id="IPR050482">
    <property type="entry name" value="Sensor_HK_TwoCompSys"/>
</dbReference>
<evidence type="ECO:0000256" key="6">
    <source>
        <dbReference type="ARBA" id="ARBA00022777"/>
    </source>
</evidence>
<gene>
    <name evidence="12" type="ORF">EBO15_26780</name>
</gene>
<feature type="compositionally biased region" description="Pro residues" evidence="9">
    <location>
        <begin position="1"/>
        <end position="22"/>
    </location>
</feature>
<keyword evidence="8" id="KW-0902">Two-component regulatory system</keyword>
<keyword evidence="13" id="KW-1185">Reference proteome</keyword>
<dbReference type="Gene3D" id="3.30.565.10">
    <property type="entry name" value="Histidine kinase-like ATPase, C-terminal domain"/>
    <property type="match status" value="1"/>
</dbReference>
<evidence type="ECO:0000256" key="3">
    <source>
        <dbReference type="ARBA" id="ARBA00022553"/>
    </source>
</evidence>
<dbReference type="Pfam" id="PF07730">
    <property type="entry name" value="HisKA_3"/>
    <property type="match status" value="1"/>
</dbReference>
<dbReference type="Gene3D" id="1.20.5.1930">
    <property type="match status" value="1"/>
</dbReference>
<protein>
    <recommendedName>
        <fullName evidence="2">histidine kinase</fullName>
        <ecNumber evidence="2">2.7.13.3</ecNumber>
    </recommendedName>
</protein>
<feature type="transmembrane region" description="Helical" evidence="10">
    <location>
        <begin position="39"/>
        <end position="63"/>
    </location>
</feature>
<dbReference type="GO" id="GO:0016020">
    <property type="term" value="C:membrane"/>
    <property type="evidence" value="ECO:0007669"/>
    <property type="project" value="InterPro"/>
</dbReference>
<feature type="transmembrane region" description="Helical" evidence="10">
    <location>
        <begin position="126"/>
        <end position="145"/>
    </location>
</feature>
<accession>A0A3M2LTB7</accession>
<comment type="catalytic activity">
    <reaction evidence="1">
        <text>ATP + protein L-histidine = ADP + protein N-phospho-L-histidine.</text>
        <dbReference type="EC" id="2.7.13.3"/>
    </reaction>
</comment>
<evidence type="ECO:0000259" key="11">
    <source>
        <dbReference type="Pfam" id="PF07730"/>
    </source>
</evidence>
<evidence type="ECO:0000256" key="5">
    <source>
        <dbReference type="ARBA" id="ARBA00022741"/>
    </source>
</evidence>
<evidence type="ECO:0000256" key="1">
    <source>
        <dbReference type="ARBA" id="ARBA00000085"/>
    </source>
</evidence>
<dbReference type="AlphaFoldDB" id="A0A3M2LTB7"/>
<dbReference type="InterPro" id="IPR011712">
    <property type="entry name" value="Sig_transdc_His_kin_sub3_dim/P"/>
</dbReference>
<evidence type="ECO:0000256" key="4">
    <source>
        <dbReference type="ARBA" id="ARBA00022679"/>
    </source>
</evidence>
<evidence type="ECO:0000313" key="12">
    <source>
        <dbReference type="EMBL" id="RMI40346.1"/>
    </source>
</evidence>
<keyword evidence="10" id="KW-0812">Transmembrane</keyword>
<feature type="transmembrane region" description="Helical" evidence="10">
    <location>
        <begin position="70"/>
        <end position="90"/>
    </location>
</feature>
<dbReference type="PANTHER" id="PTHR24421:SF10">
    <property type="entry name" value="NITRATE_NITRITE SENSOR PROTEIN NARQ"/>
    <property type="match status" value="1"/>
</dbReference>
<comment type="caution">
    <text evidence="12">The sequence shown here is derived from an EMBL/GenBank/DDBJ whole genome shotgun (WGS) entry which is preliminary data.</text>
</comment>
<evidence type="ECO:0000256" key="2">
    <source>
        <dbReference type="ARBA" id="ARBA00012438"/>
    </source>
</evidence>
<dbReference type="GO" id="GO:0005524">
    <property type="term" value="F:ATP binding"/>
    <property type="evidence" value="ECO:0007669"/>
    <property type="project" value="UniProtKB-KW"/>
</dbReference>
<evidence type="ECO:0000313" key="13">
    <source>
        <dbReference type="Proteomes" id="UP000282674"/>
    </source>
</evidence>
<dbReference type="OrthoDB" id="227596at2"/>
<sequence>MNKPPGPPTPPNPRPNPTPNPSPGAGTGSPAGPRLRAGAWARGVGVVGVVVLVGGLTGASVVWRPGGAPLWLDGGVAVLSVVAAVAQVWWPLAGAGAATVLAALSPAATPAATTGAMQVAQRRRPAVAAGVAAAGFGAHLVRGLWRPSAGISLGWWLVLIFATYGALLGWGALARSRRALLLSLHERAVRAEAEQGRRVAEARMAERRTLAREMHDVLAHRLTLVATHAGALEYRPDASPERVAKAAGVVRAGVHQALEELREVIGLLREDGADDISAPQTTLADVPRLIGEAREAGQHVDLRDEVGDAPGLPAAVGRTAYRVVQEGLTNARKHAPGRPVEVRLHGAPGDRLLIDITNPLPSDTGSVGDAQVTGVVSARSTTVAAMPGSGVGLVGLTERVRLGGGQLDHQGVGGRFALRAWLPWPA</sequence>
<organism evidence="12 13">
    <name type="scientific">Actinomadura harenae</name>
    <dbReference type="NCBI Taxonomy" id="2483351"/>
    <lineage>
        <taxon>Bacteria</taxon>
        <taxon>Bacillati</taxon>
        <taxon>Actinomycetota</taxon>
        <taxon>Actinomycetes</taxon>
        <taxon>Streptosporangiales</taxon>
        <taxon>Thermomonosporaceae</taxon>
        <taxon>Actinomadura</taxon>
    </lineage>
</organism>